<evidence type="ECO:0000256" key="2">
    <source>
        <dbReference type="ARBA" id="ARBA00004664"/>
    </source>
</evidence>
<comment type="catalytic activity">
    <reaction evidence="1 9">
        <text>N-(5-phospho-beta-D-ribosyl)anthranilate = 1-(2-carboxyphenylamino)-1-deoxy-D-ribulose 5-phosphate</text>
        <dbReference type="Rhea" id="RHEA:21540"/>
        <dbReference type="ChEBI" id="CHEBI:18277"/>
        <dbReference type="ChEBI" id="CHEBI:58613"/>
        <dbReference type="EC" id="5.3.1.24"/>
    </reaction>
</comment>
<evidence type="ECO:0000256" key="5">
    <source>
        <dbReference type="ARBA" id="ARBA00022605"/>
    </source>
</evidence>
<dbReference type="InterPro" id="IPR044643">
    <property type="entry name" value="TrpF_fam"/>
</dbReference>
<sequence>MSLPFLKLCGLHSQEDVKVASYSSADFVGFVMAESKRQVKPEEAESWLRKHPLDGKKTVTLFVNAPLSDIQTAVNQLSPDIIQCHGTESIEDILKIKQATGKLVWKAIPHDDRSLDKMKAYADVVDGFVIDAKVKDAWGGTGRSFDWSHVPKYVSFGEDKQLPVLIAGGIAPENVDHLMPHGPWGIDLSSGIEKDGKKDIDRLMELEKRLK</sequence>
<reference evidence="11 12" key="1">
    <citation type="submission" date="2018-10" db="EMBL/GenBank/DDBJ databases">
        <title>Draft genome sequence of Bacillus salarius IM0101, isolated from a hypersaline soil in Inner Mongolia, China.</title>
        <authorList>
            <person name="Yamprayoonswat W."/>
            <person name="Boonvisut S."/>
            <person name="Jumpathong W."/>
            <person name="Sittihan S."/>
            <person name="Ruangsuj P."/>
            <person name="Wanthongcharoen S."/>
            <person name="Thongpramul N."/>
            <person name="Pimmason S."/>
            <person name="Yu B."/>
            <person name="Yasawong M."/>
        </authorList>
    </citation>
    <scope>NUCLEOTIDE SEQUENCE [LARGE SCALE GENOMIC DNA]</scope>
    <source>
        <strain evidence="11 12">IM0101</strain>
    </source>
</reference>
<dbReference type="InterPro" id="IPR013785">
    <property type="entry name" value="Aldolase_TIM"/>
</dbReference>
<dbReference type="PANTHER" id="PTHR42894">
    <property type="entry name" value="N-(5'-PHOSPHORIBOSYL)ANTHRANILATE ISOMERASE"/>
    <property type="match status" value="1"/>
</dbReference>
<gene>
    <name evidence="9" type="primary">trpF</name>
    <name evidence="11" type="ORF">D7Z54_10855</name>
</gene>
<evidence type="ECO:0000256" key="1">
    <source>
        <dbReference type="ARBA" id="ARBA00001164"/>
    </source>
</evidence>
<evidence type="ECO:0000256" key="8">
    <source>
        <dbReference type="ARBA" id="ARBA00023235"/>
    </source>
</evidence>
<feature type="domain" description="N-(5'phosphoribosyl) anthranilate isomerase (PRAI)" evidence="10">
    <location>
        <begin position="7"/>
        <end position="206"/>
    </location>
</feature>
<dbReference type="Gene3D" id="3.20.20.70">
    <property type="entry name" value="Aldolase class I"/>
    <property type="match status" value="1"/>
</dbReference>
<dbReference type="AlphaFoldDB" id="A0A3R9PLH9"/>
<evidence type="ECO:0000256" key="3">
    <source>
        <dbReference type="ARBA" id="ARBA00012572"/>
    </source>
</evidence>
<dbReference type="PANTHER" id="PTHR42894:SF1">
    <property type="entry name" value="N-(5'-PHOSPHORIBOSYL)ANTHRANILATE ISOMERASE"/>
    <property type="match status" value="1"/>
</dbReference>
<comment type="caution">
    <text evidence="11">The sequence shown here is derived from an EMBL/GenBank/DDBJ whole genome shotgun (WGS) entry which is preliminary data.</text>
</comment>
<keyword evidence="6 9" id="KW-0822">Tryptophan biosynthesis</keyword>
<dbReference type="EMBL" id="RBVX01000008">
    <property type="protein sequence ID" value="RSL33456.1"/>
    <property type="molecule type" value="Genomic_DNA"/>
</dbReference>
<dbReference type="NCBIfam" id="NF002301">
    <property type="entry name" value="PRK01222.2-1"/>
    <property type="match status" value="1"/>
</dbReference>
<dbReference type="GO" id="GO:0000162">
    <property type="term" value="P:L-tryptophan biosynthetic process"/>
    <property type="evidence" value="ECO:0007669"/>
    <property type="project" value="UniProtKB-UniRule"/>
</dbReference>
<dbReference type="InterPro" id="IPR011060">
    <property type="entry name" value="RibuloseP-bd_barrel"/>
</dbReference>
<dbReference type="GO" id="GO:0004640">
    <property type="term" value="F:phosphoribosylanthranilate isomerase activity"/>
    <property type="evidence" value="ECO:0007669"/>
    <property type="project" value="UniProtKB-UniRule"/>
</dbReference>
<evidence type="ECO:0000256" key="9">
    <source>
        <dbReference type="HAMAP-Rule" id="MF_00135"/>
    </source>
</evidence>
<comment type="pathway">
    <text evidence="2 9">Amino-acid biosynthesis; L-tryptophan biosynthesis; L-tryptophan from chorismate: step 3/5.</text>
</comment>
<keyword evidence="5 9" id="KW-0028">Amino-acid biosynthesis</keyword>
<dbReference type="Proteomes" id="UP000275076">
    <property type="component" value="Unassembled WGS sequence"/>
</dbReference>
<proteinExistence type="inferred from homology"/>
<dbReference type="HAMAP" id="MF_00135">
    <property type="entry name" value="PRAI"/>
    <property type="match status" value="1"/>
</dbReference>
<evidence type="ECO:0000313" key="12">
    <source>
        <dbReference type="Proteomes" id="UP000275076"/>
    </source>
</evidence>
<keyword evidence="8 9" id="KW-0413">Isomerase</keyword>
<evidence type="ECO:0000259" key="10">
    <source>
        <dbReference type="Pfam" id="PF00697"/>
    </source>
</evidence>
<dbReference type="RefSeq" id="WP_125555860.1">
    <property type="nucleotide sequence ID" value="NZ_RBVX01000008.1"/>
</dbReference>
<dbReference type="UniPathway" id="UPA00035">
    <property type="reaction ID" value="UER00042"/>
</dbReference>
<evidence type="ECO:0000313" key="11">
    <source>
        <dbReference type="EMBL" id="RSL33456.1"/>
    </source>
</evidence>
<accession>A0A3R9PLH9</accession>
<keyword evidence="12" id="KW-1185">Reference proteome</keyword>
<evidence type="ECO:0000256" key="4">
    <source>
        <dbReference type="ARBA" id="ARBA00022272"/>
    </source>
</evidence>
<keyword evidence="7 9" id="KW-0057">Aromatic amino acid biosynthesis</keyword>
<protein>
    <recommendedName>
        <fullName evidence="4 9">N-(5'-phosphoribosyl)anthranilate isomerase</fullName>
        <shortName evidence="9">PRAI</shortName>
        <ecNumber evidence="3 9">5.3.1.24</ecNumber>
    </recommendedName>
</protein>
<organism evidence="11 12">
    <name type="scientific">Salibacterium salarium</name>
    <dbReference type="NCBI Taxonomy" id="284579"/>
    <lineage>
        <taxon>Bacteria</taxon>
        <taxon>Bacillati</taxon>
        <taxon>Bacillota</taxon>
        <taxon>Bacilli</taxon>
        <taxon>Bacillales</taxon>
        <taxon>Bacillaceae</taxon>
    </lineage>
</organism>
<dbReference type="OrthoDB" id="9786954at2"/>
<evidence type="ECO:0000256" key="7">
    <source>
        <dbReference type="ARBA" id="ARBA00023141"/>
    </source>
</evidence>
<evidence type="ECO:0000256" key="6">
    <source>
        <dbReference type="ARBA" id="ARBA00022822"/>
    </source>
</evidence>
<dbReference type="Pfam" id="PF00697">
    <property type="entry name" value="PRAI"/>
    <property type="match status" value="1"/>
</dbReference>
<dbReference type="InterPro" id="IPR001240">
    <property type="entry name" value="PRAI_dom"/>
</dbReference>
<dbReference type="SUPFAM" id="SSF51366">
    <property type="entry name" value="Ribulose-phoshate binding barrel"/>
    <property type="match status" value="1"/>
</dbReference>
<dbReference type="EC" id="5.3.1.24" evidence="3 9"/>
<comment type="similarity">
    <text evidence="9">Belongs to the TrpF family.</text>
</comment>
<dbReference type="CDD" id="cd00405">
    <property type="entry name" value="PRAI"/>
    <property type="match status" value="1"/>
</dbReference>
<name>A0A3R9PLH9_9BACI</name>